<comment type="caution">
    <text evidence="2">The sequence shown here is derived from an EMBL/GenBank/DDBJ whole genome shotgun (WGS) entry which is preliminary data.</text>
</comment>
<dbReference type="Gene3D" id="3.40.50.1820">
    <property type="entry name" value="alpha/beta hydrolase"/>
    <property type="match status" value="1"/>
</dbReference>
<keyword evidence="3" id="KW-1185">Reference proteome</keyword>
<dbReference type="InterPro" id="IPR002925">
    <property type="entry name" value="Dienelactn_hydro"/>
</dbReference>
<evidence type="ECO:0000259" key="1">
    <source>
        <dbReference type="Pfam" id="PF01738"/>
    </source>
</evidence>
<dbReference type="Proteomes" id="UP001139494">
    <property type="component" value="Unassembled WGS sequence"/>
</dbReference>
<evidence type="ECO:0000313" key="3">
    <source>
        <dbReference type="Proteomes" id="UP001139494"/>
    </source>
</evidence>
<gene>
    <name evidence="2" type="ORF">KM295_01875</name>
</gene>
<sequence length="193" mass="20429">MSESVIVPAERDVRGTLDSPESDRCVLACPPHPGMGGDRSDSRIQAVSDALECACLRFDYGPWDEGYGELSDTRNAYAWARKNYDRVSLFGYSFGGCLALVAAARESTAGVTPESVVALSPAAELAPEIDAVAAIADIDCPVGVVYGERDTTVDAAAVAERVRDHGGEVVVLSADHHFVGQTDKTARKVVSLL</sequence>
<feature type="domain" description="Dienelactone hydrolase" evidence="1">
    <location>
        <begin position="70"/>
        <end position="164"/>
    </location>
</feature>
<dbReference type="InterPro" id="IPR029058">
    <property type="entry name" value="AB_hydrolase_fold"/>
</dbReference>
<protein>
    <submittedName>
        <fullName evidence="2">Dienelactone hydrolase family protein</fullName>
    </submittedName>
</protein>
<dbReference type="RefSeq" id="WP_256028178.1">
    <property type="nucleotide sequence ID" value="NZ_JAHLKM010000002.1"/>
</dbReference>
<dbReference type="SUPFAM" id="SSF53474">
    <property type="entry name" value="alpha/beta-Hydrolases"/>
    <property type="match status" value="1"/>
</dbReference>
<accession>A0A9R1CNU8</accession>
<dbReference type="Pfam" id="PF01738">
    <property type="entry name" value="DLH"/>
    <property type="match status" value="1"/>
</dbReference>
<dbReference type="AlphaFoldDB" id="A0A9R1CNU8"/>
<reference evidence="2" key="1">
    <citation type="journal article" date="2023" name="Front. Microbiol.">
        <title>Genomic-based phylogenetic and metabolic analyses of the genus Natronomonas, and description of Natronomonas aquatica sp. nov.</title>
        <authorList>
            <person name="Garcia-Roldan A."/>
            <person name="Duran-Viseras A."/>
            <person name="de la Haba R.R."/>
            <person name="Corral P."/>
            <person name="Sanchez-Porro C."/>
            <person name="Ventosa A."/>
        </authorList>
    </citation>
    <scope>NUCLEOTIDE SEQUENCE</scope>
    <source>
        <strain evidence="2">F2-12</strain>
    </source>
</reference>
<proteinExistence type="predicted"/>
<dbReference type="EMBL" id="JAHLKM010000002">
    <property type="protein sequence ID" value="MCQ4332254.1"/>
    <property type="molecule type" value="Genomic_DNA"/>
</dbReference>
<evidence type="ECO:0000313" key="2">
    <source>
        <dbReference type="EMBL" id="MCQ4332254.1"/>
    </source>
</evidence>
<keyword evidence="2" id="KW-0378">Hydrolase</keyword>
<dbReference type="GO" id="GO:0016787">
    <property type="term" value="F:hydrolase activity"/>
    <property type="evidence" value="ECO:0007669"/>
    <property type="project" value="UniProtKB-KW"/>
</dbReference>
<name>A0A9R1CNU8_9EURY</name>
<organism evidence="2 3">
    <name type="scientific">Natronomonas aquatica</name>
    <dbReference type="NCBI Taxonomy" id="2841590"/>
    <lineage>
        <taxon>Archaea</taxon>
        <taxon>Methanobacteriati</taxon>
        <taxon>Methanobacteriota</taxon>
        <taxon>Stenosarchaea group</taxon>
        <taxon>Halobacteria</taxon>
        <taxon>Halobacteriales</taxon>
        <taxon>Natronomonadaceae</taxon>
        <taxon>Natronomonas</taxon>
    </lineage>
</organism>